<name>A0A8N1S7J0_9HYME</name>
<sequence>MAFKTKLLYNSKNNVLSGETETVHLHNVGNMILHAFKSEPDFIGQVDAKTGEKITFQQMRENSVKCALWLQNEGIGYQDKITICTCNQMDAYVPFLASLFIGSIVNPWDARYFQNFVRVMYFLSEFDPDVIFIDDNNYEKLQQALDCLNINDKICSPKIITFGKIDNVISLESILNIDIDKSKIMKFSCKVRNTIDVVGTMFSSGATSYPGTSSLRYFAFTFPSNQCIPVMSFGDVGLWYEPLCWTYSLLLIVRSIISFVTVIKSSEFSEENLYKTIDKYKVTWVFLTNKAGNQLLRVDSLAKYDLSSLKELIFDTTVTHSDIDENFIKQLSHVSFVRVYSVSTTHIIINYYRRNYKTGCRSYLAKNIQLMILDMKTQGAVNPKKLGEIWYKLECLWCTHKTCEIPSCENYRAKRSIDMKYCAPITSTWHCTGNYGFYETTNNLLFVVDKIKNIIKYKTYLISAAQIECVLLKHPAVSEVVVRGVSHPTDIQHPVAYIKKKIGIKVTEEELNQYVIKDLPSSYKLQGGIFFRNKMPYLPNGNIDRMLVQLDS</sequence>
<dbReference type="InterPro" id="IPR000873">
    <property type="entry name" value="AMP-dep_synth/lig_dom"/>
</dbReference>
<dbReference type="Gene3D" id="3.40.50.12780">
    <property type="entry name" value="N-terminal domain of ligase-like"/>
    <property type="match status" value="1"/>
</dbReference>
<dbReference type="GeneID" id="105426786"/>
<dbReference type="InterPro" id="IPR025110">
    <property type="entry name" value="AMP-bd_C"/>
</dbReference>
<dbReference type="GO" id="GO:0005777">
    <property type="term" value="C:peroxisome"/>
    <property type="evidence" value="ECO:0007669"/>
    <property type="project" value="UniProtKB-SubCell"/>
</dbReference>
<keyword evidence="4" id="KW-0576">Peroxisome</keyword>
<proteinExistence type="inferred from homology"/>
<feature type="domain" description="AMP-binding enzyme C-terminal" evidence="6">
    <location>
        <begin position="466"/>
        <end position="537"/>
    </location>
</feature>
<reference evidence="8" key="1">
    <citation type="submission" date="2025-08" db="UniProtKB">
        <authorList>
            <consortium name="RefSeq"/>
        </authorList>
    </citation>
    <scope>IDENTIFICATION</scope>
</reference>
<dbReference type="OrthoDB" id="10253869at2759"/>
<dbReference type="InterPro" id="IPR045851">
    <property type="entry name" value="AMP-bd_C_sf"/>
</dbReference>
<dbReference type="RefSeq" id="XP_025073968.1">
    <property type="nucleotide sequence ID" value="XM_025218183.1"/>
</dbReference>
<dbReference type="SUPFAM" id="SSF56801">
    <property type="entry name" value="Acetyl-CoA synthetase-like"/>
    <property type="match status" value="1"/>
</dbReference>
<dbReference type="AlphaFoldDB" id="A0A8N1S7J0"/>
<evidence type="ECO:0000256" key="3">
    <source>
        <dbReference type="ARBA" id="ARBA00022598"/>
    </source>
</evidence>
<keyword evidence="3" id="KW-0436">Ligase</keyword>
<evidence type="ECO:0000256" key="4">
    <source>
        <dbReference type="ARBA" id="ARBA00023140"/>
    </source>
</evidence>
<evidence type="ECO:0000313" key="8">
    <source>
        <dbReference type="RefSeq" id="XP_025073968.1"/>
    </source>
</evidence>
<evidence type="ECO:0000313" key="7">
    <source>
        <dbReference type="Proteomes" id="UP000504615"/>
    </source>
</evidence>
<dbReference type="PANTHER" id="PTHR24096:SF149">
    <property type="entry name" value="AMP-BINDING DOMAIN-CONTAINING PROTEIN-RELATED"/>
    <property type="match status" value="1"/>
</dbReference>
<evidence type="ECO:0000256" key="2">
    <source>
        <dbReference type="ARBA" id="ARBA00006432"/>
    </source>
</evidence>
<accession>A0A8N1S7J0</accession>
<dbReference type="Proteomes" id="UP000504615">
    <property type="component" value="Unplaced"/>
</dbReference>
<dbReference type="PANTHER" id="PTHR24096">
    <property type="entry name" value="LONG-CHAIN-FATTY-ACID--COA LIGASE"/>
    <property type="match status" value="1"/>
</dbReference>
<comment type="similarity">
    <text evidence="2">Belongs to the ATP-dependent AMP-binding enzyme family.</text>
</comment>
<keyword evidence="7" id="KW-1185">Reference proteome</keyword>
<dbReference type="Pfam" id="PF13193">
    <property type="entry name" value="AMP-binding_C"/>
    <property type="match status" value="1"/>
</dbReference>
<dbReference type="GO" id="GO:0016405">
    <property type="term" value="F:CoA-ligase activity"/>
    <property type="evidence" value="ECO:0007669"/>
    <property type="project" value="TreeGrafter"/>
</dbReference>
<comment type="subcellular location">
    <subcellularLocation>
        <location evidence="1">Peroxisome</location>
    </subcellularLocation>
</comment>
<dbReference type="Pfam" id="PF00501">
    <property type="entry name" value="AMP-binding"/>
    <property type="match status" value="1"/>
</dbReference>
<feature type="domain" description="AMP-dependent synthetase/ligase" evidence="5">
    <location>
        <begin position="40"/>
        <end position="392"/>
    </location>
</feature>
<dbReference type="InterPro" id="IPR042099">
    <property type="entry name" value="ANL_N_sf"/>
</dbReference>
<evidence type="ECO:0000256" key="1">
    <source>
        <dbReference type="ARBA" id="ARBA00004275"/>
    </source>
</evidence>
<evidence type="ECO:0000259" key="5">
    <source>
        <dbReference type="Pfam" id="PF00501"/>
    </source>
</evidence>
<dbReference type="Gene3D" id="3.30.300.30">
    <property type="match status" value="1"/>
</dbReference>
<organism evidence="7 8">
    <name type="scientific">Pogonomyrmex barbatus</name>
    <name type="common">red harvester ant</name>
    <dbReference type="NCBI Taxonomy" id="144034"/>
    <lineage>
        <taxon>Eukaryota</taxon>
        <taxon>Metazoa</taxon>
        <taxon>Ecdysozoa</taxon>
        <taxon>Arthropoda</taxon>
        <taxon>Hexapoda</taxon>
        <taxon>Insecta</taxon>
        <taxon>Pterygota</taxon>
        <taxon>Neoptera</taxon>
        <taxon>Endopterygota</taxon>
        <taxon>Hymenoptera</taxon>
        <taxon>Apocrita</taxon>
        <taxon>Aculeata</taxon>
        <taxon>Formicoidea</taxon>
        <taxon>Formicidae</taxon>
        <taxon>Myrmicinae</taxon>
        <taxon>Pogonomyrmex</taxon>
    </lineage>
</organism>
<evidence type="ECO:0000259" key="6">
    <source>
        <dbReference type="Pfam" id="PF13193"/>
    </source>
</evidence>
<gene>
    <name evidence="8" type="primary">LOC105426786</name>
</gene>
<protein>
    <submittedName>
        <fullName evidence="8">Luciferin 4-monooxygenase-like</fullName>
    </submittedName>
</protein>